<dbReference type="InterPro" id="IPR049207">
    <property type="entry name" value="DUF4246_N"/>
</dbReference>
<protein>
    <submittedName>
        <fullName evidence="3">Uncharacterized protein</fullName>
    </submittedName>
</protein>
<dbReference type="Pfam" id="PF14033">
    <property type="entry name" value="DUF4246"/>
    <property type="match status" value="2"/>
</dbReference>
<evidence type="ECO:0000259" key="1">
    <source>
        <dbReference type="Pfam" id="PF14033"/>
    </source>
</evidence>
<evidence type="ECO:0000313" key="4">
    <source>
        <dbReference type="Proteomes" id="UP000006514"/>
    </source>
</evidence>
<keyword evidence="4" id="KW-1185">Reference proteome</keyword>
<gene>
    <name evidence="3" type="ORF">AURDEDRAFT_92590</name>
</gene>
<feature type="domain" description="DUF4246" evidence="1">
    <location>
        <begin position="308"/>
        <end position="376"/>
    </location>
</feature>
<dbReference type="EMBL" id="JH687855">
    <property type="protein sequence ID" value="EJD36709.1"/>
    <property type="molecule type" value="Genomic_DNA"/>
</dbReference>
<dbReference type="OMA" id="EHICAAA"/>
<feature type="domain" description="DUF4246" evidence="1">
    <location>
        <begin position="39"/>
        <end position="307"/>
    </location>
</feature>
<evidence type="ECO:0000259" key="2">
    <source>
        <dbReference type="Pfam" id="PF21666"/>
    </source>
</evidence>
<dbReference type="InterPro" id="IPR025340">
    <property type="entry name" value="DUF4246"/>
</dbReference>
<dbReference type="OrthoDB" id="415532at2759"/>
<organism evidence="3 4">
    <name type="scientific">Auricularia subglabra (strain TFB-10046 / SS5)</name>
    <name type="common">White-rot fungus</name>
    <name type="synonym">Auricularia delicata (strain TFB10046)</name>
    <dbReference type="NCBI Taxonomy" id="717982"/>
    <lineage>
        <taxon>Eukaryota</taxon>
        <taxon>Fungi</taxon>
        <taxon>Dikarya</taxon>
        <taxon>Basidiomycota</taxon>
        <taxon>Agaricomycotina</taxon>
        <taxon>Agaricomycetes</taxon>
        <taxon>Auriculariales</taxon>
        <taxon>Auriculariaceae</taxon>
        <taxon>Auricularia</taxon>
    </lineage>
</organism>
<dbReference type="Pfam" id="PF21666">
    <property type="entry name" value="DUF4246_N"/>
    <property type="match status" value="1"/>
</dbReference>
<dbReference type="InterPro" id="IPR049192">
    <property type="entry name" value="DUF4246_C"/>
</dbReference>
<dbReference type="AlphaFoldDB" id="J0CZ44"/>
<reference evidence="4" key="1">
    <citation type="journal article" date="2012" name="Science">
        <title>The Paleozoic origin of enzymatic lignin decomposition reconstructed from 31 fungal genomes.</title>
        <authorList>
            <person name="Floudas D."/>
            <person name="Binder M."/>
            <person name="Riley R."/>
            <person name="Barry K."/>
            <person name="Blanchette R.A."/>
            <person name="Henrissat B."/>
            <person name="Martinez A.T."/>
            <person name="Otillar R."/>
            <person name="Spatafora J.W."/>
            <person name="Yadav J.S."/>
            <person name="Aerts A."/>
            <person name="Benoit I."/>
            <person name="Boyd A."/>
            <person name="Carlson A."/>
            <person name="Copeland A."/>
            <person name="Coutinho P.M."/>
            <person name="de Vries R.P."/>
            <person name="Ferreira P."/>
            <person name="Findley K."/>
            <person name="Foster B."/>
            <person name="Gaskell J."/>
            <person name="Glotzer D."/>
            <person name="Gorecki P."/>
            <person name="Heitman J."/>
            <person name="Hesse C."/>
            <person name="Hori C."/>
            <person name="Igarashi K."/>
            <person name="Jurgens J.A."/>
            <person name="Kallen N."/>
            <person name="Kersten P."/>
            <person name="Kohler A."/>
            <person name="Kuees U."/>
            <person name="Kumar T.K.A."/>
            <person name="Kuo A."/>
            <person name="LaButti K."/>
            <person name="Larrondo L.F."/>
            <person name="Lindquist E."/>
            <person name="Ling A."/>
            <person name="Lombard V."/>
            <person name="Lucas S."/>
            <person name="Lundell T."/>
            <person name="Martin R."/>
            <person name="McLaughlin D.J."/>
            <person name="Morgenstern I."/>
            <person name="Morin E."/>
            <person name="Murat C."/>
            <person name="Nagy L.G."/>
            <person name="Nolan M."/>
            <person name="Ohm R.A."/>
            <person name="Patyshakuliyeva A."/>
            <person name="Rokas A."/>
            <person name="Ruiz-Duenas F.J."/>
            <person name="Sabat G."/>
            <person name="Salamov A."/>
            <person name="Samejima M."/>
            <person name="Schmutz J."/>
            <person name="Slot J.C."/>
            <person name="St John F."/>
            <person name="Stenlid J."/>
            <person name="Sun H."/>
            <person name="Sun S."/>
            <person name="Syed K."/>
            <person name="Tsang A."/>
            <person name="Wiebenga A."/>
            <person name="Young D."/>
            <person name="Pisabarro A."/>
            <person name="Eastwood D.C."/>
            <person name="Martin F."/>
            <person name="Cullen D."/>
            <person name="Grigoriev I.V."/>
            <person name="Hibbett D.S."/>
        </authorList>
    </citation>
    <scope>NUCLEOTIDE SEQUENCE [LARGE SCALE GENOMIC DNA]</scope>
    <source>
        <strain evidence="4">TFB10046</strain>
    </source>
</reference>
<dbReference type="KEGG" id="adl:AURDEDRAFT_92590"/>
<evidence type="ECO:0000313" key="3">
    <source>
        <dbReference type="EMBL" id="EJD36709.1"/>
    </source>
</evidence>
<dbReference type="PANTHER" id="PTHR33119:SF1">
    <property type="entry name" value="FE2OG DIOXYGENASE DOMAIN-CONTAINING PROTEIN"/>
    <property type="match status" value="1"/>
</dbReference>
<dbReference type="eggNOG" id="ENOG502QQIE">
    <property type="taxonomic scope" value="Eukaryota"/>
</dbReference>
<dbReference type="PANTHER" id="PTHR33119">
    <property type="entry name" value="IFI3P"/>
    <property type="match status" value="1"/>
</dbReference>
<accession>J0CZ44</accession>
<sequence>MCALSATLRSKPDWWCKIKDTGIMARWKKEAMEQGLGEKHVDYVLAELDDYAKLRDEATGIEVSCFDRIWQSDSLVPETMCNALKDSVRALEDVPDAQKDWHPRANGQVLDLVHPSLYPLVYERTLVHDEYGTLELAEPPSANSTTSGRFAWLPTDFAVAQDGSVTRKGYINNLHLSHSALYTTLGHIVGLFVPLFERVLMDLLPKNQFPLRVSDAYERDDDGEPEREDFASEDEYYQRYDEWHENERPIILSQPGPYASRTGPARKKKMYSLRGREFQVIIKLANIILTPEKPEYPGGSWHVEGALVQELGSVQTKAGRCVAFPNIFQHCVAPFKLVDASRAGHRKILALFLVDPTVSIPSTSVVAPQQSDWMYETLLDSSADSRLQKLPAELLKMIAEVGGHTMTREEAFEFREELMDERTRFVKATNQYGGYFGTVFNMCEH</sequence>
<feature type="domain" description="DUF4246" evidence="2">
    <location>
        <begin position="1"/>
        <end position="30"/>
    </location>
</feature>
<name>J0CZ44_AURST</name>
<dbReference type="InParanoid" id="J0CZ44"/>
<proteinExistence type="predicted"/>
<dbReference type="Proteomes" id="UP000006514">
    <property type="component" value="Unassembled WGS sequence"/>
</dbReference>